<dbReference type="PANTHER" id="PTHR19818:SF139">
    <property type="entry name" value="PAIR-RULE PROTEIN ODD-PAIRED"/>
    <property type="match status" value="1"/>
</dbReference>
<sequence length="238" mass="26679">MMSDPPGEAISSRRKAVCPYLSWNEQTGFDRSSCTVVMAFDPESLSLFDLSDSSLFLFPSLSPRGCSDSPETTDNTTSAETLLSDDVDRVNSKVPSGGGTLDIYPTSCTSEASDENMPASRFCSLLGAIDSYQSKWLRPSSHASFHKVDLICEVCGRRCRDTKALQQHKRCHLKPYQCSNPKCYLRFSTRRDLNRHRFTVHSVQGTATLASCPHCLKRFSRHDNLKRHVIGHRKPQPE</sequence>
<keyword evidence="2" id="KW-0677">Repeat</keyword>
<keyword evidence="3 5" id="KW-0863">Zinc-finger</keyword>
<dbReference type="GO" id="GO:0008270">
    <property type="term" value="F:zinc ion binding"/>
    <property type="evidence" value="ECO:0007669"/>
    <property type="project" value="UniProtKB-KW"/>
</dbReference>
<dbReference type="PROSITE" id="PS00028">
    <property type="entry name" value="ZINC_FINGER_C2H2_1"/>
    <property type="match status" value="3"/>
</dbReference>
<dbReference type="Pfam" id="PF00096">
    <property type="entry name" value="zf-C2H2"/>
    <property type="match status" value="2"/>
</dbReference>
<feature type="domain" description="C2H2-type" evidence="6">
    <location>
        <begin position="150"/>
        <end position="177"/>
    </location>
</feature>
<dbReference type="InParanoid" id="A0A1J7JAX5"/>
<organism evidence="7 8">
    <name type="scientific">Coniochaeta ligniaria NRRL 30616</name>
    <dbReference type="NCBI Taxonomy" id="1408157"/>
    <lineage>
        <taxon>Eukaryota</taxon>
        <taxon>Fungi</taxon>
        <taxon>Dikarya</taxon>
        <taxon>Ascomycota</taxon>
        <taxon>Pezizomycotina</taxon>
        <taxon>Sordariomycetes</taxon>
        <taxon>Sordariomycetidae</taxon>
        <taxon>Coniochaetales</taxon>
        <taxon>Coniochaetaceae</taxon>
        <taxon>Coniochaeta</taxon>
    </lineage>
</organism>
<dbReference type="PANTHER" id="PTHR19818">
    <property type="entry name" value="ZINC FINGER PROTEIN ZIC AND GLI"/>
    <property type="match status" value="1"/>
</dbReference>
<evidence type="ECO:0000313" key="8">
    <source>
        <dbReference type="Proteomes" id="UP000182658"/>
    </source>
</evidence>
<dbReference type="STRING" id="1408157.A0A1J7JAX5"/>
<dbReference type="Proteomes" id="UP000182658">
    <property type="component" value="Unassembled WGS sequence"/>
</dbReference>
<evidence type="ECO:0000256" key="3">
    <source>
        <dbReference type="ARBA" id="ARBA00022771"/>
    </source>
</evidence>
<dbReference type="PROSITE" id="PS50157">
    <property type="entry name" value="ZINC_FINGER_C2H2_2"/>
    <property type="match status" value="3"/>
</dbReference>
<evidence type="ECO:0000313" key="7">
    <source>
        <dbReference type="EMBL" id="OIW24722.1"/>
    </source>
</evidence>
<dbReference type="AlphaFoldDB" id="A0A1J7JAX5"/>
<dbReference type="OrthoDB" id="8922241at2759"/>
<dbReference type="EMBL" id="KV875103">
    <property type="protein sequence ID" value="OIW24722.1"/>
    <property type="molecule type" value="Genomic_DNA"/>
</dbReference>
<evidence type="ECO:0000256" key="2">
    <source>
        <dbReference type="ARBA" id="ARBA00022737"/>
    </source>
</evidence>
<dbReference type="GO" id="GO:0005634">
    <property type="term" value="C:nucleus"/>
    <property type="evidence" value="ECO:0007669"/>
    <property type="project" value="UniProtKB-ARBA"/>
</dbReference>
<proteinExistence type="predicted"/>
<dbReference type="InterPro" id="IPR050329">
    <property type="entry name" value="GLI_C2H2-zinc-finger"/>
</dbReference>
<protein>
    <recommendedName>
        <fullName evidence="6">C2H2-type domain-containing protein</fullName>
    </recommendedName>
</protein>
<dbReference type="GO" id="GO:0000978">
    <property type="term" value="F:RNA polymerase II cis-regulatory region sequence-specific DNA binding"/>
    <property type="evidence" value="ECO:0007669"/>
    <property type="project" value="TreeGrafter"/>
</dbReference>
<evidence type="ECO:0000256" key="1">
    <source>
        <dbReference type="ARBA" id="ARBA00022723"/>
    </source>
</evidence>
<dbReference type="SUPFAM" id="SSF57667">
    <property type="entry name" value="beta-beta-alpha zinc fingers"/>
    <property type="match status" value="1"/>
</dbReference>
<dbReference type="SMART" id="SM00355">
    <property type="entry name" value="ZnF_C2H2"/>
    <property type="match status" value="3"/>
</dbReference>
<reference evidence="7 8" key="1">
    <citation type="submission" date="2016-10" db="EMBL/GenBank/DDBJ databases">
        <title>Draft genome sequence of Coniochaeta ligniaria NRRL30616, a lignocellulolytic fungus for bioabatement of inhibitors in plant biomass hydrolysates.</title>
        <authorList>
            <consortium name="DOE Joint Genome Institute"/>
            <person name="Jimenez D.J."/>
            <person name="Hector R.E."/>
            <person name="Riley R."/>
            <person name="Sun H."/>
            <person name="Grigoriev I.V."/>
            <person name="Van Elsas J.D."/>
            <person name="Nichols N.N."/>
        </authorList>
    </citation>
    <scope>NUCLEOTIDE SEQUENCE [LARGE SCALE GENOMIC DNA]</scope>
    <source>
        <strain evidence="7 8">NRRL 30616</strain>
    </source>
</reference>
<feature type="domain" description="C2H2-type" evidence="6">
    <location>
        <begin position="176"/>
        <end position="206"/>
    </location>
</feature>
<evidence type="ECO:0000256" key="5">
    <source>
        <dbReference type="PROSITE-ProRule" id="PRU00042"/>
    </source>
</evidence>
<dbReference type="InterPro" id="IPR013087">
    <property type="entry name" value="Znf_C2H2_type"/>
</dbReference>
<keyword evidence="4" id="KW-0862">Zinc</keyword>
<gene>
    <name evidence="7" type="ORF">CONLIGDRAFT_103873</name>
</gene>
<dbReference type="GO" id="GO:0045944">
    <property type="term" value="P:positive regulation of transcription by RNA polymerase II"/>
    <property type="evidence" value="ECO:0007669"/>
    <property type="project" value="UniProtKB-ARBA"/>
</dbReference>
<keyword evidence="8" id="KW-1185">Reference proteome</keyword>
<dbReference type="InterPro" id="IPR036236">
    <property type="entry name" value="Znf_C2H2_sf"/>
</dbReference>
<accession>A0A1J7JAX5</accession>
<name>A0A1J7JAX5_9PEZI</name>
<feature type="domain" description="C2H2-type" evidence="6">
    <location>
        <begin position="210"/>
        <end position="237"/>
    </location>
</feature>
<dbReference type="GO" id="GO:0000981">
    <property type="term" value="F:DNA-binding transcription factor activity, RNA polymerase II-specific"/>
    <property type="evidence" value="ECO:0007669"/>
    <property type="project" value="TreeGrafter"/>
</dbReference>
<evidence type="ECO:0000259" key="6">
    <source>
        <dbReference type="PROSITE" id="PS50157"/>
    </source>
</evidence>
<evidence type="ECO:0000256" key="4">
    <source>
        <dbReference type="ARBA" id="ARBA00022833"/>
    </source>
</evidence>
<dbReference type="Gene3D" id="3.30.160.60">
    <property type="entry name" value="Classic Zinc Finger"/>
    <property type="match status" value="2"/>
</dbReference>
<keyword evidence="1" id="KW-0479">Metal-binding</keyword>